<evidence type="ECO:0000256" key="2">
    <source>
        <dbReference type="SAM" id="SignalP"/>
    </source>
</evidence>
<dbReference type="EMBL" id="CP001344">
    <property type="protein sequence ID" value="ACL43642.1"/>
    <property type="molecule type" value="Genomic_DNA"/>
</dbReference>
<organism evidence="3">
    <name type="scientific">Cyanothece sp. (strain PCC 7425 / ATCC 29141)</name>
    <dbReference type="NCBI Taxonomy" id="395961"/>
    <lineage>
        <taxon>Bacteria</taxon>
        <taxon>Bacillati</taxon>
        <taxon>Cyanobacteriota</taxon>
        <taxon>Cyanophyceae</taxon>
        <taxon>Gomontiellales</taxon>
        <taxon>Cyanothecaceae</taxon>
        <taxon>Cyanothece</taxon>
    </lineage>
</organism>
<name>B8HMM7_CYAP4</name>
<feature type="region of interest" description="Disordered" evidence="1">
    <location>
        <begin position="91"/>
        <end position="121"/>
    </location>
</feature>
<feature type="region of interest" description="Disordered" evidence="1">
    <location>
        <begin position="34"/>
        <end position="56"/>
    </location>
</feature>
<dbReference type="AlphaFoldDB" id="B8HMM7"/>
<dbReference type="STRING" id="395961.Cyan7425_1264"/>
<reference evidence="3" key="1">
    <citation type="submission" date="2009-01" db="EMBL/GenBank/DDBJ databases">
        <title>Complete sequence of chromosome Cyanothece sp. PCC 7425.</title>
        <authorList>
            <consortium name="US DOE Joint Genome Institute"/>
            <person name="Lucas S."/>
            <person name="Copeland A."/>
            <person name="Lapidus A."/>
            <person name="Glavina del Rio T."/>
            <person name="Dalin E."/>
            <person name="Tice H."/>
            <person name="Bruce D."/>
            <person name="Goodwin L."/>
            <person name="Pitluck S."/>
            <person name="Sims D."/>
            <person name="Meineke L."/>
            <person name="Brettin T."/>
            <person name="Detter J.C."/>
            <person name="Han C."/>
            <person name="Larimer F."/>
            <person name="Land M."/>
            <person name="Hauser L."/>
            <person name="Kyrpides N."/>
            <person name="Ovchinnikova G."/>
            <person name="Liberton M."/>
            <person name="Stoeckel J."/>
            <person name="Banerjee A."/>
            <person name="Singh A."/>
            <person name="Page L."/>
            <person name="Sato H."/>
            <person name="Zhao L."/>
            <person name="Sherman L."/>
            <person name="Pakrasi H."/>
            <person name="Richardson P."/>
        </authorList>
    </citation>
    <scope>NUCLEOTIDE SEQUENCE</scope>
    <source>
        <strain evidence="3">PCC 7425</strain>
    </source>
</reference>
<sequence length="350" mass="36260">MNRLLLSNGVGIAVLLAGMGSTSVQAQDTLPIQSDASSRLDSPLVSTKSVTPDQEPGCFSTPCSTISLQQYQTEQSASIQAADLQPLAQLLVPNPSPPPAEGTPSLQFEPSAPGQKPFQPTIYKQSRGSRYAPGVTLFAPSGYGKSWGNASVGVGFQSRTRFTDTADGALGGSVGFGDARRAVGLDVGLTVLDVSAFDRAAVSLKLHRLLPEDFALAVGVSGIYLGEDGDQGETISPYGTVTKRIVLNEDDTAPFNQLFLTLGAGGGNFRSESDVINGTGSAGVFGSVAVRVLQPVSVITEWSGQDLSVGVSIIPFKNLPLVITPIATDLTGNAGDGARFVLGIGYGFSY</sequence>
<dbReference type="eggNOG" id="ENOG502ZBSP">
    <property type="taxonomic scope" value="Bacteria"/>
</dbReference>
<gene>
    <name evidence="3" type="ordered locus">Cyan7425_1264</name>
</gene>
<dbReference type="KEGG" id="cyn:Cyan7425_1264"/>
<dbReference type="OrthoDB" id="557970at2"/>
<feature type="signal peptide" evidence="2">
    <location>
        <begin position="1"/>
        <end position="26"/>
    </location>
</feature>
<protein>
    <submittedName>
        <fullName evidence="3">Uncharacterized protein</fullName>
    </submittedName>
</protein>
<accession>B8HMM7</accession>
<evidence type="ECO:0000256" key="1">
    <source>
        <dbReference type="SAM" id="MobiDB-lite"/>
    </source>
</evidence>
<proteinExistence type="predicted"/>
<feature type="chain" id="PRO_5002873563" evidence="2">
    <location>
        <begin position="27"/>
        <end position="350"/>
    </location>
</feature>
<evidence type="ECO:0000313" key="3">
    <source>
        <dbReference type="EMBL" id="ACL43642.1"/>
    </source>
</evidence>
<feature type="compositionally biased region" description="Polar residues" evidence="1">
    <location>
        <begin position="34"/>
        <end position="52"/>
    </location>
</feature>
<dbReference type="HOGENOM" id="CLU_051628_0_0_3"/>
<keyword evidence="2" id="KW-0732">Signal</keyword>